<evidence type="ECO:0000259" key="1">
    <source>
        <dbReference type="PROSITE" id="PS50887"/>
    </source>
</evidence>
<dbReference type="InterPro" id="IPR050706">
    <property type="entry name" value="Cyclic-di-GMP_PDE-like"/>
</dbReference>
<comment type="caution">
    <text evidence="2">The sequence shown here is derived from an EMBL/GenBank/DDBJ whole genome shotgun (WGS) entry which is preliminary data.</text>
</comment>
<dbReference type="Gene3D" id="3.30.450.40">
    <property type="match status" value="1"/>
</dbReference>
<evidence type="ECO:0000313" key="2">
    <source>
        <dbReference type="EMBL" id="MTV39258.1"/>
    </source>
</evidence>
<dbReference type="OrthoDB" id="9812260at2"/>
<proteinExistence type="predicted"/>
<accession>A0A6L6PJJ4</accession>
<keyword evidence="3" id="KW-1185">Reference proteome</keyword>
<dbReference type="Gene3D" id="3.30.70.270">
    <property type="match status" value="1"/>
</dbReference>
<dbReference type="AlphaFoldDB" id="A0A6L6PJJ4"/>
<name>A0A6L6PJJ4_9BURK</name>
<sequence>MNIPAHKLLAIIEAQVQLVGLGNDLSAVMDTASAKAVELTGADGAVVELLEDDAIVYRSASGLAEAQLGLRMKVANSLSGRVLTSRTAALCTDSETDDRVNREACRKVGLRAMVIVPLLAADQAIAVMKLVWKEPRQFNQYEAEIAQLLADMTAMLMQRATQEGPNVLKQRMTLDEASGTANRSFFYEQLQAKLAAASQAGHGNLGVAVVRVEGIDKLPEALTDISRRIERECRPGDLVARIGHDEFGVILNMASRRSIVTSQLHRISLSVTGEALPGISDAALRAACRTGSSLYPEDARSAIELVQAARPR</sequence>
<dbReference type="PANTHER" id="PTHR33121:SF79">
    <property type="entry name" value="CYCLIC DI-GMP PHOSPHODIESTERASE PDED-RELATED"/>
    <property type="match status" value="1"/>
</dbReference>
<dbReference type="SUPFAM" id="SSF55781">
    <property type="entry name" value="GAF domain-like"/>
    <property type="match status" value="1"/>
</dbReference>
<dbReference type="Pfam" id="PF00990">
    <property type="entry name" value="GGDEF"/>
    <property type="match status" value="1"/>
</dbReference>
<dbReference type="InterPro" id="IPR029787">
    <property type="entry name" value="Nucleotide_cyclase"/>
</dbReference>
<dbReference type="Pfam" id="PF13185">
    <property type="entry name" value="GAF_2"/>
    <property type="match status" value="1"/>
</dbReference>
<dbReference type="SMART" id="SM00267">
    <property type="entry name" value="GGDEF"/>
    <property type="match status" value="1"/>
</dbReference>
<dbReference type="PROSITE" id="PS50887">
    <property type="entry name" value="GGDEF"/>
    <property type="match status" value="1"/>
</dbReference>
<reference evidence="2 3" key="1">
    <citation type="submission" date="2019-11" db="EMBL/GenBank/DDBJ databases">
        <title>Type strains purchased from KCTC, JCM and DSMZ.</title>
        <authorList>
            <person name="Lu H."/>
        </authorList>
    </citation>
    <scope>NUCLEOTIDE SEQUENCE [LARGE SCALE GENOMIC DNA]</scope>
    <source>
        <strain evidence="2 3">KCTC 22382</strain>
    </source>
</reference>
<dbReference type="GO" id="GO:0071111">
    <property type="term" value="F:cyclic-guanylate-specific phosphodiesterase activity"/>
    <property type="evidence" value="ECO:0007669"/>
    <property type="project" value="InterPro"/>
</dbReference>
<dbReference type="PANTHER" id="PTHR33121">
    <property type="entry name" value="CYCLIC DI-GMP PHOSPHODIESTERASE PDEF"/>
    <property type="match status" value="1"/>
</dbReference>
<dbReference type="SMART" id="SM00065">
    <property type="entry name" value="GAF"/>
    <property type="match status" value="1"/>
</dbReference>
<feature type="domain" description="GGDEF" evidence="1">
    <location>
        <begin position="203"/>
        <end position="312"/>
    </location>
</feature>
<dbReference type="InterPro" id="IPR043128">
    <property type="entry name" value="Rev_trsase/Diguanyl_cyclase"/>
</dbReference>
<dbReference type="EMBL" id="WNKY01000018">
    <property type="protein sequence ID" value="MTV39258.1"/>
    <property type="molecule type" value="Genomic_DNA"/>
</dbReference>
<dbReference type="SUPFAM" id="SSF55073">
    <property type="entry name" value="Nucleotide cyclase"/>
    <property type="match status" value="1"/>
</dbReference>
<dbReference type="InterPro" id="IPR003018">
    <property type="entry name" value="GAF"/>
</dbReference>
<protein>
    <submittedName>
        <fullName evidence="2">GAF domain-containing protein</fullName>
    </submittedName>
</protein>
<organism evidence="2 3">
    <name type="scientific">Duganella radicis</name>
    <dbReference type="NCBI Taxonomy" id="551988"/>
    <lineage>
        <taxon>Bacteria</taxon>
        <taxon>Pseudomonadati</taxon>
        <taxon>Pseudomonadota</taxon>
        <taxon>Betaproteobacteria</taxon>
        <taxon>Burkholderiales</taxon>
        <taxon>Oxalobacteraceae</taxon>
        <taxon>Telluria group</taxon>
        <taxon>Duganella</taxon>
    </lineage>
</organism>
<dbReference type="InterPro" id="IPR029016">
    <property type="entry name" value="GAF-like_dom_sf"/>
</dbReference>
<dbReference type="InterPro" id="IPR000160">
    <property type="entry name" value="GGDEF_dom"/>
</dbReference>
<dbReference type="Proteomes" id="UP000475582">
    <property type="component" value="Unassembled WGS sequence"/>
</dbReference>
<gene>
    <name evidence="2" type="ORF">GM676_16925</name>
</gene>
<evidence type="ECO:0000313" key="3">
    <source>
        <dbReference type="Proteomes" id="UP000475582"/>
    </source>
</evidence>
<dbReference type="RefSeq" id="WP_155464904.1">
    <property type="nucleotide sequence ID" value="NZ_WNKY01000018.1"/>
</dbReference>